<gene>
    <name evidence="2" type="ORF">SAMN04488569_101926</name>
</gene>
<dbReference type="EMBL" id="FOSJ01000019">
    <property type="protein sequence ID" value="SFK26773.1"/>
    <property type="molecule type" value="Genomic_DNA"/>
</dbReference>
<feature type="domain" description="VOC" evidence="1">
    <location>
        <begin position="3"/>
        <end position="130"/>
    </location>
</feature>
<dbReference type="PANTHER" id="PTHR36503">
    <property type="entry name" value="BLR2520 PROTEIN"/>
    <property type="match status" value="1"/>
</dbReference>
<dbReference type="CDD" id="cd07251">
    <property type="entry name" value="VOC_like"/>
    <property type="match status" value="1"/>
</dbReference>
<evidence type="ECO:0000313" key="2">
    <source>
        <dbReference type="EMBL" id="SFK26773.1"/>
    </source>
</evidence>
<proteinExistence type="predicted"/>
<dbReference type="Pfam" id="PF00903">
    <property type="entry name" value="Glyoxalase"/>
    <property type="match status" value="1"/>
</dbReference>
<evidence type="ECO:0000259" key="1">
    <source>
        <dbReference type="PROSITE" id="PS51819"/>
    </source>
</evidence>
<name>A0A1I3Y4U2_9LACT</name>
<dbReference type="InterPro" id="IPR029068">
    <property type="entry name" value="Glyas_Bleomycin-R_OHBP_Dase"/>
</dbReference>
<dbReference type="Proteomes" id="UP000199589">
    <property type="component" value="Unassembled WGS sequence"/>
</dbReference>
<dbReference type="OrthoDB" id="9796521at2"/>
<sequence>MNRINLIAIGVKNMEKALAFYKGIGFKCYDDSPNPPIVFFDNQGTKLELFPLNELAQDINAKNPPAITNQGFSGITFAINTKEKEEVDELMALVKENGGKIAKTPETVSWGGYSGYFQDPDGYYWEVAYADSWKFDKDNMLVIEP</sequence>
<dbReference type="InterPro" id="IPR004360">
    <property type="entry name" value="Glyas_Fos-R_dOase_dom"/>
</dbReference>
<dbReference type="PROSITE" id="PS51819">
    <property type="entry name" value="VOC"/>
    <property type="match status" value="1"/>
</dbReference>
<dbReference type="STRING" id="258723.GCA_900169305_01015"/>
<dbReference type="InterPro" id="IPR037523">
    <property type="entry name" value="VOC_core"/>
</dbReference>
<accession>A0A1I3Y4U2</accession>
<dbReference type="AlphaFoldDB" id="A0A1I3Y4U2"/>
<dbReference type="Gene3D" id="3.10.180.10">
    <property type="entry name" value="2,3-Dihydroxybiphenyl 1,2-Dioxygenase, domain 1"/>
    <property type="match status" value="1"/>
</dbReference>
<evidence type="ECO:0000313" key="3">
    <source>
        <dbReference type="Proteomes" id="UP000199589"/>
    </source>
</evidence>
<keyword evidence="3" id="KW-1185">Reference proteome</keyword>
<protein>
    <recommendedName>
        <fullName evidence="1">VOC domain-containing protein</fullName>
    </recommendedName>
</protein>
<organism evidence="2 3">
    <name type="scientific">Marinilactibacillus piezotolerans</name>
    <dbReference type="NCBI Taxonomy" id="258723"/>
    <lineage>
        <taxon>Bacteria</taxon>
        <taxon>Bacillati</taxon>
        <taxon>Bacillota</taxon>
        <taxon>Bacilli</taxon>
        <taxon>Lactobacillales</taxon>
        <taxon>Carnobacteriaceae</taxon>
        <taxon>Marinilactibacillus</taxon>
    </lineage>
</organism>
<reference evidence="3" key="1">
    <citation type="submission" date="2016-10" db="EMBL/GenBank/DDBJ databases">
        <authorList>
            <person name="Varghese N."/>
            <person name="Submissions S."/>
        </authorList>
    </citation>
    <scope>NUCLEOTIDE SEQUENCE [LARGE SCALE GENOMIC DNA]</scope>
    <source>
        <strain evidence="3">DSM 16108</strain>
    </source>
</reference>
<dbReference type="SUPFAM" id="SSF54593">
    <property type="entry name" value="Glyoxalase/Bleomycin resistance protein/Dihydroxybiphenyl dioxygenase"/>
    <property type="match status" value="1"/>
</dbReference>
<dbReference type="RefSeq" id="WP_091897300.1">
    <property type="nucleotide sequence ID" value="NZ_FOSJ01000019.1"/>
</dbReference>
<dbReference type="PANTHER" id="PTHR36503:SF1">
    <property type="entry name" value="BLR2520 PROTEIN"/>
    <property type="match status" value="1"/>
</dbReference>